<protein>
    <submittedName>
        <fullName evidence="1">Uncharacterized protein</fullName>
    </submittedName>
</protein>
<proteinExistence type="predicted"/>
<evidence type="ECO:0000313" key="2">
    <source>
        <dbReference type="Proteomes" id="UP000799436"/>
    </source>
</evidence>
<reference evidence="1" key="1">
    <citation type="journal article" date="2020" name="Stud. Mycol.">
        <title>101 Dothideomycetes genomes: a test case for predicting lifestyles and emergence of pathogens.</title>
        <authorList>
            <person name="Haridas S."/>
            <person name="Albert R."/>
            <person name="Binder M."/>
            <person name="Bloem J."/>
            <person name="Labutti K."/>
            <person name="Salamov A."/>
            <person name="Andreopoulos B."/>
            <person name="Baker S."/>
            <person name="Barry K."/>
            <person name="Bills G."/>
            <person name="Bluhm B."/>
            <person name="Cannon C."/>
            <person name="Castanera R."/>
            <person name="Culley D."/>
            <person name="Daum C."/>
            <person name="Ezra D."/>
            <person name="Gonzalez J."/>
            <person name="Henrissat B."/>
            <person name="Kuo A."/>
            <person name="Liang C."/>
            <person name="Lipzen A."/>
            <person name="Lutzoni F."/>
            <person name="Magnuson J."/>
            <person name="Mondo S."/>
            <person name="Nolan M."/>
            <person name="Ohm R."/>
            <person name="Pangilinan J."/>
            <person name="Park H.-J."/>
            <person name="Ramirez L."/>
            <person name="Alfaro M."/>
            <person name="Sun H."/>
            <person name="Tritt A."/>
            <person name="Yoshinaga Y."/>
            <person name="Zwiers L.-H."/>
            <person name="Turgeon B."/>
            <person name="Goodwin S."/>
            <person name="Spatafora J."/>
            <person name="Crous P."/>
            <person name="Grigoriev I."/>
        </authorList>
    </citation>
    <scope>NUCLEOTIDE SEQUENCE</scope>
    <source>
        <strain evidence="1">CBS 116005</strain>
    </source>
</reference>
<name>A0A6G1LEC0_9PEZI</name>
<keyword evidence="2" id="KW-1185">Reference proteome</keyword>
<sequence>MTKIFASYSGLRELNLHAGTQQPARYTDNEMVGMRKNGSDNHNGSLEIVTQVLMASALYMKTTIQHVEVLGLWCCPHTFASLLKQMTKKLRSLKLLLLHLIPFHTRPILETLNRSAPMLEEATVLSLGGATAGQYITFTDMRQIVVKAFPQAMQRVHGQFTSGRRTIGWLCMRGSLVTMDCREAVEAGLKKMLESLPESK</sequence>
<evidence type="ECO:0000313" key="1">
    <source>
        <dbReference type="EMBL" id="KAF2771196.1"/>
    </source>
</evidence>
<accession>A0A6G1LEC0</accession>
<dbReference type="AlphaFoldDB" id="A0A6G1LEC0"/>
<dbReference type="Proteomes" id="UP000799436">
    <property type="component" value="Unassembled WGS sequence"/>
</dbReference>
<dbReference type="EMBL" id="ML995820">
    <property type="protein sequence ID" value="KAF2771196.1"/>
    <property type="molecule type" value="Genomic_DNA"/>
</dbReference>
<gene>
    <name evidence="1" type="ORF">EJ03DRAFT_36600</name>
</gene>
<organism evidence="1 2">
    <name type="scientific">Teratosphaeria nubilosa</name>
    <dbReference type="NCBI Taxonomy" id="161662"/>
    <lineage>
        <taxon>Eukaryota</taxon>
        <taxon>Fungi</taxon>
        <taxon>Dikarya</taxon>
        <taxon>Ascomycota</taxon>
        <taxon>Pezizomycotina</taxon>
        <taxon>Dothideomycetes</taxon>
        <taxon>Dothideomycetidae</taxon>
        <taxon>Mycosphaerellales</taxon>
        <taxon>Teratosphaeriaceae</taxon>
        <taxon>Teratosphaeria</taxon>
    </lineage>
</organism>